<evidence type="ECO:0000259" key="2">
    <source>
        <dbReference type="Pfam" id="PF03413"/>
    </source>
</evidence>
<feature type="transmembrane region" description="Helical" evidence="1">
    <location>
        <begin position="205"/>
        <end position="228"/>
    </location>
</feature>
<dbReference type="RefSeq" id="WP_008237810.1">
    <property type="nucleotide sequence ID" value="NZ_AJJU01000003.1"/>
</dbReference>
<evidence type="ECO:0000256" key="1">
    <source>
        <dbReference type="SAM" id="Phobius"/>
    </source>
</evidence>
<keyword evidence="4" id="KW-1185">Reference proteome</keyword>
<accession>I0WIB5</accession>
<keyword evidence="1" id="KW-1133">Transmembrane helix</keyword>
<dbReference type="OrthoDB" id="9806195at2"/>
<evidence type="ECO:0000313" key="3">
    <source>
        <dbReference type="EMBL" id="EID76131.1"/>
    </source>
</evidence>
<protein>
    <recommendedName>
        <fullName evidence="2">PepSY domain-containing protein</fullName>
    </recommendedName>
</protein>
<dbReference type="Pfam" id="PF03929">
    <property type="entry name" value="PepSY_TM"/>
    <property type="match status" value="1"/>
</dbReference>
<dbReference type="eggNOG" id="COG3182">
    <property type="taxonomic scope" value="Bacteria"/>
</dbReference>
<dbReference type="PATRIC" id="fig|946077.3.peg.871"/>
<gene>
    <name evidence="3" type="ORF">W5A_04274</name>
</gene>
<dbReference type="Proteomes" id="UP000005938">
    <property type="component" value="Unassembled WGS sequence"/>
</dbReference>
<name>I0WIB5_9FLAO</name>
<feature type="domain" description="PepSY" evidence="2">
    <location>
        <begin position="107"/>
        <end position="173"/>
    </location>
</feature>
<evidence type="ECO:0000313" key="4">
    <source>
        <dbReference type="Proteomes" id="UP000005938"/>
    </source>
</evidence>
<dbReference type="STRING" id="946077.W5A_04274"/>
<proteinExistence type="predicted"/>
<dbReference type="InterPro" id="IPR005625">
    <property type="entry name" value="PepSY-ass_TM"/>
</dbReference>
<dbReference type="EMBL" id="AJJU01000003">
    <property type="protein sequence ID" value="EID76131.1"/>
    <property type="molecule type" value="Genomic_DNA"/>
</dbReference>
<dbReference type="AlphaFoldDB" id="I0WIB5"/>
<comment type="caution">
    <text evidence="3">The sequence shown here is derived from an EMBL/GenBank/DDBJ whole genome shotgun (WGS) entry which is preliminary data.</text>
</comment>
<keyword evidence="1" id="KW-0472">Membrane</keyword>
<reference evidence="3 4" key="1">
    <citation type="journal article" date="2012" name="J. Bacteriol.">
        <title>Genome Sequence of the Halotolerant Bacterium Imtechella halotolerans K1T.</title>
        <authorList>
            <person name="Kumar S."/>
            <person name="Vikram S."/>
            <person name="Subramanian S."/>
            <person name="Raghava G.P."/>
            <person name="Pinnaka A.K."/>
        </authorList>
    </citation>
    <scope>NUCLEOTIDE SEQUENCE [LARGE SCALE GENOMIC DNA]</scope>
    <source>
        <strain evidence="3 4">K1</strain>
    </source>
</reference>
<feature type="transmembrane region" description="Helical" evidence="1">
    <location>
        <begin position="16"/>
        <end position="37"/>
    </location>
</feature>
<dbReference type="InterPro" id="IPR025711">
    <property type="entry name" value="PepSY"/>
</dbReference>
<sequence>MVNRKVSMRIRKVHRYLGVFLGIQFLFWTISGLYFSWTDIDEIHGDHLMKPMGEKHQMQFENLSSPSELVNKPIYSIGIKEINHQPYYWINESELIHARTGIEKENITQEEAKEIANSQMVSGLVVKEIKLLTEVGKHHEYRGKPLPVWEITYDHLDHIKAYVSAADGTFQKVRFRAWRWFDFLWMTHTMDYEGRDDFNNIVLRAFSLLGLITVLSGFVLWFVSSATVRRLFNKSKQQ</sequence>
<keyword evidence="1" id="KW-0812">Transmembrane</keyword>
<organism evidence="3 4">
    <name type="scientific">Imtechella halotolerans K1</name>
    <dbReference type="NCBI Taxonomy" id="946077"/>
    <lineage>
        <taxon>Bacteria</taxon>
        <taxon>Pseudomonadati</taxon>
        <taxon>Bacteroidota</taxon>
        <taxon>Flavobacteriia</taxon>
        <taxon>Flavobacteriales</taxon>
        <taxon>Flavobacteriaceae</taxon>
        <taxon>Imtechella</taxon>
    </lineage>
</organism>
<dbReference type="Pfam" id="PF03413">
    <property type="entry name" value="PepSY"/>
    <property type="match status" value="1"/>
</dbReference>